<name>A0A291DYN5_9ENTR</name>
<accession>A0A291DYN5</accession>
<feature type="signal peptide" evidence="1">
    <location>
        <begin position="1"/>
        <end position="21"/>
    </location>
</feature>
<organism evidence="2 3">
    <name type="scientific">Cedecea neteri</name>
    <dbReference type="NCBI Taxonomy" id="158822"/>
    <lineage>
        <taxon>Bacteria</taxon>
        <taxon>Pseudomonadati</taxon>
        <taxon>Pseudomonadota</taxon>
        <taxon>Gammaproteobacteria</taxon>
        <taxon>Enterobacterales</taxon>
        <taxon>Enterobacteriaceae</taxon>
        <taxon>Cedecea</taxon>
    </lineage>
</organism>
<dbReference type="AlphaFoldDB" id="A0A291DYN5"/>
<dbReference type="EMBL" id="CP023525">
    <property type="protein sequence ID" value="ATF92911.1"/>
    <property type="molecule type" value="Genomic_DNA"/>
</dbReference>
<protein>
    <submittedName>
        <fullName evidence="2">DUF4019 domain-containing protein</fullName>
    </submittedName>
</protein>
<dbReference type="Proteomes" id="UP000217979">
    <property type="component" value="Chromosome"/>
</dbReference>
<dbReference type="Pfam" id="PF13211">
    <property type="entry name" value="DUF4019"/>
    <property type="match status" value="1"/>
</dbReference>
<dbReference type="RefSeq" id="WP_061273757.1">
    <property type="nucleotide sequence ID" value="NZ_CP023525.1"/>
</dbReference>
<proteinExistence type="predicted"/>
<sequence>MRTAKYSGFALWLLLTQSALANDANPANDPTTFKDMAVKAATVIDSGGYQKIWKEATKYTQSAVNEKTFVSQVGSNRQAVGKVQKREWRSITQVQMAEQSGDVNPGHYVNVNFTSTFAGGRVGNELVSFRKDEDGKWRFSGYVATLNK</sequence>
<evidence type="ECO:0000313" key="2">
    <source>
        <dbReference type="EMBL" id="ATF92911.1"/>
    </source>
</evidence>
<dbReference type="InterPro" id="IPR025091">
    <property type="entry name" value="DUF4019"/>
</dbReference>
<reference evidence="2 3" key="1">
    <citation type="submission" date="2017-09" db="EMBL/GenBank/DDBJ databases">
        <title>FDA dAtabase for Regulatory Grade micrObial Sequences (FDA-ARGOS): Supporting development and validation of Infectious Disease Dx tests.</title>
        <authorList>
            <person name="Minogue T."/>
            <person name="Wolcott M."/>
            <person name="Wasieloski L."/>
            <person name="Aguilar W."/>
            <person name="Moore D."/>
            <person name="Tallon L."/>
            <person name="Sadzewicz L."/>
            <person name="Ott S."/>
            <person name="Zhao X."/>
            <person name="Nagaraj S."/>
            <person name="Vavikolanu K."/>
            <person name="Aluvathingal J."/>
            <person name="Nadendla S."/>
            <person name="Sichtig H."/>
        </authorList>
    </citation>
    <scope>NUCLEOTIDE SEQUENCE [LARGE SCALE GENOMIC DNA]</scope>
    <source>
        <strain evidence="2 3">FDAARGOS_392</strain>
    </source>
</reference>
<gene>
    <name evidence="2" type="ORF">CO704_12775</name>
</gene>
<feature type="chain" id="PRO_5012041662" evidence="1">
    <location>
        <begin position="22"/>
        <end position="148"/>
    </location>
</feature>
<keyword evidence="1" id="KW-0732">Signal</keyword>
<evidence type="ECO:0000313" key="3">
    <source>
        <dbReference type="Proteomes" id="UP000217979"/>
    </source>
</evidence>
<evidence type="ECO:0000256" key="1">
    <source>
        <dbReference type="SAM" id="SignalP"/>
    </source>
</evidence>